<organism evidence="3 4">
    <name type="scientific">Cellulomonas humilata</name>
    <dbReference type="NCBI Taxonomy" id="144055"/>
    <lineage>
        <taxon>Bacteria</taxon>
        <taxon>Bacillati</taxon>
        <taxon>Actinomycetota</taxon>
        <taxon>Actinomycetes</taxon>
        <taxon>Micrococcales</taxon>
        <taxon>Cellulomonadaceae</taxon>
        <taxon>Cellulomonas</taxon>
    </lineage>
</organism>
<protein>
    <recommendedName>
        <fullName evidence="2">Bacterial toxin 4 domain-containing protein</fullName>
    </recommendedName>
</protein>
<dbReference type="Pfam" id="PF15541">
    <property type="entry name" value="Ntox4"/>
    <property type="match status" value="1"/>
</dbReference>
<sequence length="1046" mass="113596">MPSLRAIPPTPDRRPAPRRDTRSAGTPAPAGSAAVLALQRQAGNRATTRMLVPQVQRDNGKGPTPGGGGGTVAEAPAARPDFRLSVPVDRTMDAREFLILFAMHYEGNNIATRDDAEAALAAGTIYWVDDAGNPIPVHEGPEVTEADVAKKYKLATVWAKGLDAMSTDELDQLRTDFYALGNSSEAGINEQTNTYFWEQTGYKVGKKLDPKNDPDDRVMAKDWLRFRAHLTSARAQYMQQPADLRRQLYELVSPEAREFLFRKDGKGTLEPKDFLTALRVADKIAGLTASERAEYLARVTGTTDNWDSFELAIDLYVGEREERGEAGEQREDAKTQLFGADDLYSAYHNYLALRSAALKSPDDNLALELEVTEAYQRLDVLMKQHGFSKLSEVEAWFDPRVAAFEDAFEKEALFVAREMLGRYLHVLYVERERILVPANLDVFYGRLKAAGEDLEPLAEEYPLLRDEDLRDDLAGVLTKSRALSMLLEHSAQREKDIAETRDTLQEDPDLVYGFDALRENAMVAQGVDRGSIYHQIVLRKKEDIESSGLVKSIMLAVIAIAAGLLTGGGGAVAVLGAATAAGIGAFEALQEYRRYEVMHAAHGAGLVSDDPSIAWVIVAAVGAGLDLASVGKAARALLPAIRGTDGFTATGNVVAFTTKYDAIVAATADPAVVKTLADARASIVKAAMARAQEQRAWADILIPASRLNDVLSAAGESFARLVYAVYTSLNVHGRNLAKFLATTQAKQLLGDLATNPAASPESLKALREGFLAALAAQERVVAHARTLGLRDFEIENWFRVWGENPHYPVEKVITEMSEYAAPAAKGASKFRYATDLMTDANSRKVLSEYDLRIAGRGGISKISASTAGPGEKAVTIEGRVLPSIENRNVNAPNFNKTSEKSGSLFTAKELGLKASDWEWAHLWGPGFGDEAAAGLMLAPRQVNQFAQNRGVEGYIRDLAKRVRAEGGEVHVRATATSWGNPTPSGWVPPKGVDFLQTAEYRVTITRPGQDPLEALVKIDVDEPPFAGAKVAVTSDDADELLALTGT</sequence>
<feature type="region of interest" description="Disordered" evidence="1">
    <location>
        <begin position="1"/>
        <end position="32"/>
    </location>
</feature>
<comment type="caution">
    <text evidence="3">The sequence shown here is derived from an EMBL/GenBank/DDBJ whole genome shotgun (WGS) entry which is preliminary data.</text>
</comment>
<accession>A0A7Y6DZT7</accession>
<keyword evidence="4" id="KW-1185">Reference proteome</keyword>
<dbReference type="AlphaFoldDB" id="A0A7Y6DZT7"/>
<dbReference type="InterPro" id="IPR029102">
    <property type="entry name" value="Ntox4"/>
</dbReference>
<evidence type="ECO:0000259" key="2">
    <source>
        <dbReference type="Pfam" id="PF15541"/>
    </source>
</evidence>
<dbReference type="RefSeq" id="WP_175349345.1">
    <property type="nucleotide sequence ID" value="NZ_JABMCI010000070.1"/>
</dbReference>
<feature type="compositionally biased region" description="Basic and acidic residues" evidence="1">
    <location>
        <begin position="11"/>
        <end position="22"/>
    </location>
</feature>
<proteinExistence type="predicted"/>
<dbReference type="EMBL" id="JABMCI010000070">
    <property type="protein sequence ID" value="NUU19477.1"/>
    <property type="molecule type" value="Genomic_DNA"/>
</dbReference>
<reference evidence="3 4" key="1">
    <citation type="submission" date="2020-05" db="EMBL/GenBank/DDBJ databases">
        <title>Genome Sequencing of Type Strains.</title>
        <authorList>
            <person name="Lemaire J.F."/>
            <person name="Inderbitzin P."/>
            <person name="Gregorio O.A."/>
            <person name="Collins S.B."/>
            <person name="Wespe N."/>
            <person name="Knight-Connoni V."/>
        </authorList>
    </citation>
    <scope>NUCLEOTIDE SEQUENCE [LARGE SCALE GENOMIC DNA]</scope>
    <source>
        <strain evidence="3 4">ATCC 25174</strain>
    </source>
</reference>
<feature type="compositionally biased region" description="Low complexity" evidence="1">
    <location>
        <begin position="23"/>
        <end position="32"/>
    </location>
</feature>
<evidence type="ECO:0000256" key="1">
    <source>
        <dbReference type="SAM" id="MobiDB-lite"/>
    </source>
</evidence>
<dbReference type="Proteomes" id="UP000565724">
    <property type="component" value="Unassembled WGS sequence"/>
</dbReference>
<feature type="region of interest" description="Disordered" evidence="1">
    <location>
        <begin position="47"/>
        <end position="78"/>
    </location>
</feature>
<gene>
    <name evidence="3" type="ORF">HP550_19690</name>
</gene>
<feature type="domain" description="Bacterial toxin 4" evidence="2">
    <location>
        <begin position="916"/>
        <end position="978"/>
    </location>
</feature>
<evidence type="ECO:0000313" key="3">
    <source>
        <dbReference type="EMBL" id="NUU19477.1"/>
    </source>
</evidence>
<name>A0A7Y6DZT7_9CELL</name>
<evidence type="ECO:0000313" key="4">
    <source>
        <dbReference type="Proteomes" id="UP000565724"/>
    </source>
</evidence>